<dbReference type="PANTHER" id="PTHR32071">
    <property type="entry name" value="TRANSCRIPTIONAL REGULATORY PROTEIN"/>
    <property type="match status" value="1"/>
</dbReference>
<dbReference type="PROSITE" id="PS00688">
    <property type="entry name" value="SIGMA54_INTERACT_3"/>
    <property type="match status" value="1"/>
</dbReference>
<keyword evidence="2" id="KW-0067">ATP-binding</keyword>
<dbReference type="InterPro" id="IPR058031">
    <property type="entry name" value="AAA_lid_NorR"/>
</dbReference>
<evidence type="ECO:0000313" key="8">
    <source>
        <dbReference type="EMBL" id="MFC5588177.1"/>
    </source>
</evidence>
<keyword evidence="3" id="KW-0805">Transcription regulation</keyword>
<dbReference type="EMBL" id="JBHSNO010000005">
    <property type="protein sequence ID" value="MFC5588177.1"/>
    <property type="molecule type" value="Genomic_DNA"/>
</dbReference>
<sequence>MGDDDKRVLTNTHDELLFRDIIEYAYDGLVAVDKEGYIQVLSRPYADFLNVDQEKSIGKHVTEVIENTRMHIVAETGKKETAELQKINNSYMIASRSPILKQGKVVGAVGKILFKNVGQFTSLSKRIQSLENELKMYKGVFHEGNKATYMFDHLIGVSPVFKEVKSQARKVAESDSNVLILGQSGTGKELFAHSIHNESRRAMGVFVKVNCAAIPAQLLESELFGYEEGSFTGAKKGGKTGKFEAANGGTIFLDEIGELPLHMQVKLLRVLQEKEVERIGATGTIPVDVRVIAATNRNLEEMVALREFRLDLYYRLKVMEINVPSLNERIEDIEILANYFLEKYQSIMKKRVLGISDYALSLLRGYSWPGNIRELENTIERALNMVAEDDVIKSQHLPDGITGNYKAVSIRPLAEVLDEAERNAIMECLRQVNGNKTETAKKLGISRTALYEKINKYGL</sequence>
<dbReference type="SUPFAM" id="SSF55785">
    <property type="entry name" value="PYP-like sensor domain (PAS domain)"/>
    <property type="match status" value="1"/>
</dbReference>
<keyword evidence="9" id="KW-1185">Reference proteome</keyword>
<dbReference type="CDD" id="cd00009">
    <property type="entry name" value="AAA"/>
    <property type="match status" value="1"/>
</dbReference>
<dbReference type="InterPro" id="IPR025944">
    <property type="entry name" value="Sigma_54_int_dom_CS"/>
</dbReference>
<evidence type="ECO:0000256" key="1">
    <source>
        <dbReference type="ARBA" id="ARBA00022741"/>
    </source>
</evidence>
<dbReference type="InterPro" id="IPR000014">
    <property type="entry name" value="PAS"/>
</dbReference>
<dbReference type="InterPro" id="IPR035965">
    <property type="entry name" value="PAS-like_dom_sf"/>
</dbReference>
<dbReference type="Pfam" id="PF00158">
    <property type="entry name" value="Sigma54_activat"/>
    <property type="match status" value="1"/>
</dbReference>
<evidence type="ECO:0000256" key="4">
    <source>
        <dbReference type="ARBA" id="ARBA00023125"/>
    </source>
</evidence>
<dbReference type="PROSITE" id="PS00675">
    <property type="entry name" value="SIGMA54_INTERACT_1"/>
    <property type="match status" value="1"/>
</dbReference>
<organism evidence="8 9">
    <name type="scientific">Sporosarcina soli</name>
    <dbReference type="NCBI Taxonomy" id="334736"/>
    <lineage>
        <taxon>Bacteria</taxon>
        <taxon>Bacillati</taxon>
        <taxon>Bacillota</taxon>
        <taxon>Bacilli</taxon>
        <taxon>Bacillales</taxon>
        <taxon>Caryophanaceae</taxon>
        <taxon>Sporosarcina</taxon>
    </lineage>
</organism>
<dbReference type="SMART" id="SM00091">
    <property type="entry name" value="PAS"/>
    <property type="match status" value="1"/>
</dbReference>
<keyword evidence="1" id="KW-0547">Nucleotide-binding</keyword>
<dbReference type="PRINTS" id="PR01590">
    <property type="entry name" value="HTHFIS"/>
</dbReference>
<dbReference type="InterPro" id="IPR002078">
    <property type="entry name" value="Sigma_54_int"/>
</dbReference>
<dbReference type="Proteomes" id="UP001596109">
    <property type="component" value="Unassembled WGS sequence"/>
</dbReference>
<reference evidence="9" key="1">
    <citation type="journal article" date="2019" name="Int. J. Syst. Evol. Microbiol.">
        <title>The Global Catalogue of Microorganisms (GCM) 10K type strain sequencing project: providing services to taxonomists for standard genome sequencing and annotation.</title>
        <authorList>
            <consortium name="The Broad Institute Genomics Platform"/>
            <consortium name="The Broad Institute Genome Sequencing Center for Infectious Disease"/>
            <person name="Wu L."/>
            <person name="Ma J."/>
        </authorList>
    </citation>
    <scope>NUCLEOTIDE SEQUENCE [LARGE SCALE GENOMIC DNA]</scope>
    <source>
        <strain evidence="9">CGMCC 4.1434</strain>
    </source>
</reference>
<dbReference type="Pfam" id="PF25601">
    <property type="entry name" value="AAA_lid_14"/>
    <property type="match status" value="1"/>
</dbReference>
<keyword evidence="5" id="KW-0804">Transcription</keyword>
<dbReference type="PANTHER" id="PTHR32071:SF57">
    <property type="entry name" value="C4-DICARBOXYLATE TRANSPORT TRANSCRIPTIONAL REGULATORY PROTEIN DCTD"/>
    <property type="match status" value="1"/>
</dbReference>
<feature type="domain" description="PAS" evidence="7">
    <location>
        <begin position="14"/>
        <end position="65"/>
    </location>
</feature>
<evidence type="ECO:0000256" key="3">
    <source>
        <dbReference type="ARBA" id="ARBA00023015"/>
    </source>
</evidence>
<dbReference type="Pfam" id="PF02954">
    <property type="entry name" value="HTH_8"/>
    <property type="match status" value="1"/>
</dbReference>
<dbReference type="InterPro" id="IPR027417">
    <property type="entry name" value="P-loop_NTPase"/>
</dbReference>
<dbReference type="InterPro" id="IPR009057">
    <property type="entry name" value="Homeodomain-like_sf"/>
</dbReference>
<keyword evidence="4" id="KW-0238">DNA-binding</keyword>
<dbReference type="InterPro" id="IPR025662">
    <property type="entry name" value="Sigma_54_int_dom_ATP-bd_1"/>
</dbReference>
<dbReference type="Gene3D" id="1.10.10.60">
    <property type="entry name" value="Homeodomain-like"/>
    <property type="match status" value="1"/>
</dbReference>
<evidence type="ECO:0000259" key="7">
    <source>
        <dbReference type="PROSITE" id="PS50112"/>
    </source>
</evidence>
<dbReference type="PROSITE" id="PS50112">
    <property type="entry name" value="PAS"/>
    <property type="match status" value="1"/>
</dbReference>
<comment type="caution">
    <text evidence="8">The sequence shown here is derived from an EMBL/GenBank/DDBJ whole genome shotgun (WGS) entry which is preliminary data.</text>
</comment>
<feature type="domain" description="Sigma-54 factor interaction" evidence="6">
    <location>
        <begin position="154"/>
        <end position="384"/>
    </location>
</feature>
<dbReference type="Gene3D" id="3.30.450.20">
    <property type="entry name" value="PAS domain"/>
    <property type="match status" value="1"/>
</dbReference>
<evidence type="ECO:0000313" key="9">
    <source>
        <dbReference type="Proteomes" id="UP001596109"/>
    </source>
</evidence>
<evidence type="ECO:0000256" key="2">
    <source>
        <dbReference type="ARBA" id="ARBA00022840"/>
    </source>
</evidence>
<proteinExistence type="predicted"/>
<dbReference type="Gene3D" id="1.10.8.60">
    <property type="match status" value="1"/>
</dbReference>
<dbReference type="SUPFAM" id="SSF46689">
    <property type="entry name" value="Homeodomain-like"/>
    <property type="match status" value="1"/>
</dbReference>
<dbReference type="InterPro" id="IPR025943">
    <property type="entry name" value="Sigma_54_int_dom_ATP-bd_2"/>
</dbReference>
<accession>A0ABW0TFR0</accession>
<dbReference type="Gene3D" id="3.40.50.300">
    <property type="entry name" value="P-loop containing nucleotide triphosphate hydrolases"/>
    <property type="match status" value="1"/>
</dbReference>
<name>A0ABW0TFR0_9BACL</name>
<dbReference type="PROSITE" id="PS00676">
    <property type="entry name" value="SIGMA54_INTERACT_2"/>
    <property type="match status" value="1"/>
</dbReference>
<evidence type="ECO:0000259" key="6">
    <source>
        <dbReference type="PROSITE" id="PS50045"/>
    </source>
</evidence>
<dbReference type="SMART" id="SM00382">
    <property type="entry name" value="AAA"/>
    <property type="match status" value="1"/>
</dbReference>
<dbReference type="RefSeq" id="WP_381431261.1">
    <property type="nucleotide sequence ID" value="NZ_JBHSNO010000005.1"/>
</dbReference>
<dbReference type="PROSITE" id="PS50045">
    <property type="entry name" value="SIGMA54_INTERACT_4"/>
    <property type="match status" value="1"/>
</dbReference>
<protein>
    <submittedName>
        <fullName evidence="8">Sigma-54 interaction domain-containing protein</fullName>
    </submittedName>
</protein>
<dbReference type="InterPro" id="IPR002197">
    <property type="entry name" value="HTH_Fis"/>
</dbReference>
<dbReference type="SUPFAM" id="SSF52540">
    <property type="entry name" value="P-loop containing nucleoside triphosphate hydrolases"/>
    <property type="match status" value="1"/>
</dbReference>
<evidence type="ECO:0000256" key="5">
    <source>
        <dbReference type="ARBA" id="ARBA00023163"/>
    </source>
</evidence>
<dbReference type="InterPro" id="IPR003593">
    <property type="entry name" value="AAA+_ATPase"/>
</dbReference>
<gene>
    <name evidence="8" type="ORF">ACFPRA_04740</name>
</gene>